<gene>
    <name evidence="2" type="ORF">POM88_009677</name>
</gene>
<proteinExistence type="predicted"/>
<protein>
    <submittedName>
        <fullName evidence="2">Uncharacterized protein</fullName>
    </submittedName>
</protein>
<organism evidence="2 3">
    <name type="scientific">Heracleum sosnowskyi</name>
    <dbReference type="NCBI Taxonomy" id="360622"/>
    <lineage>
        <taxon>Eukaryota</taxon>
        <taxon>Viridiplantae</taxon>
        <taxon>Streptophyta</taxon>
        <taxon>Embryophyta</taxon>
        <taxon>Tracheophyta</taxon>
        <taxon>Spermatophyta</taxon>
        <taxon>Magnoliopsida</taxon>
        <taxon>eudicotyledons</taxon>
        <taxon>Gunneridae</taxon>
        <taxon>Pentapetalae</taxon>
        <taxon>asterids</taxon>
        <taxon>campanulids</taxon>
        <taxon>Apiales</taxon>
        <taxon>Apiaceae</taxon>
        <taxon>Apioideae</taxon>
        <taxon>apioid superclade</taxon>
        <taxon>Tordylieae</taxon>
        <taxon>Tordyliinae</taxon>
        <taxon>Heracleum</taxon>
    </lineage>
</organism>
<reference evidence="2" key="2">
    <citation type="submission" date="2023-05" db="EMBL/GenBank/DDBJ databases">
        <authorList>
            <person name="Schelkunov M.I."/>
        </authorList>
    </citation>
    <scope>NUCLEOTIDE SEQUENCE</scope>
    <source>
        <strain evidence="2">Hsosn_3</strain>
        <tissue evidence="2">Leaf</tissue>
    </source>
</reference>
<name>A0AAD8N7P9_9APIA</name>
<feature type="compositionally biased region" description="Polar residues" evidence="1">
    <location>
        <begin position="21"/>
        <end position="30"/>
    </location>
</feature>
<evidence type="ECO:0000313" key="2">
    <source>
        <dbReference type="EMBL" id="KAK1399814.1"/>
    </source>
</evidence>
<evidence type="ECO:0000313" key="3">
    <source>
        <dbReference type="Proteomes" id="UP001237642"/>
    </source>
</evidence>
<dbReference type="Proteomes" id="UP001237642">
    <property type="component" value="Unassembled WGS sequence"/>
</dbReference>
<comment type="caution">
    <text evidence="2">The sequence shown here is derived from an EMBL/GenBank/DDBJ whole genome shotgun (WGS) entry which is preliminary data.</text>
</comment>
<accession>A0AAD8N7P9</accession>
<feature type="region of interest" description="Disordered" evidence="1">
    <location>
        <begin position="1"/>
        <end position="39"/>
    </location>
</feature>
<sequence>MDYYNARYQDQENDREDEETISLSDFPLTSDQHDPHETEDQLCRCQDLQSPAEKTEIFEFSSYPNSIMSHAEDIINCGKLIPFKEQYHVSQNLYGRRCRSESLPELKNSGCQSNSSKMKMRNSRSLDYQKLSRNSSMSSDSPDSYRNNSRSSSRFDGSSKNIPKPRWYILMFGIVKFPTEMDLQDIKNRQVHRTPSKSLFPGIEEAKKDPINRKSSWGVLKVLSCRDDASINVTGSLACMPQV</sequence>
<reference evidence="2" key="1">
    <citation type="submission" date="2023-02" db="EMBL/GenBank/DDBJ databases">
        <title>Genome of toxic invasive species Heracleum sosnowskyi carries increased number of genes despite the absence of recent whole-genome duplications.</title>
        <authorList>
            <person name="Schelkunov M."/>
            <person name="Shtratnikova V."/>
            <person name="Makarenko M."/>
            <person name="Klepikova A."/>
            <person name="Omelchenko D."/>
            <person name="Novikova G."/>
            <person name="Obukhova E."/>
            <person name="Bogdanov V."/>
            <person name="Penin A."/>
            <person name="Logacheva M."/>
        </authorList>
    </citation>
    <scope>NUCLEOTIDE SEQUENCE</scope>
    <source>
        <strain evidence="2">Hsosn_3</strain>
        <tissue evidence="2">Leaf</tissue>
    </source>
</reference>
<dbReference type="EMBL" id="JAUIZM010000002">
    <property type="protein sequence ID" value="KAK1399814.1"/>
    <property type="molecule type" value="Genomic_DNA"/>
</dbReference>
<dbReference type="AlphaFoldDB" id="A0AAD8N7P9"/>
<feature type="region of interest" description="Disordered" evidence="1">
    <location>
        <begin position="104"/>
        <end position="159"/>
    </location>
</feature>
<feature type="compositionally biased region" description="Low complexity" evidence="1">
    <location>
        <begin position="132"/>
        <end position="159"/>
    </location>
</feature>
<dbReference type="PANTHER" id="PTHR34130:SF3">
    <property type="entry name" value="DUF1645 FAMILY PROTEIN"/>
    <property type="match status" value="1"/>
</dbReference>
<keyword evidence="3" id="KW-1185">Reference proteome</keyword>
<dbReference type="PANTHER" id="PTHR34130">
    <property type="entry name" value="OS08G0243800 PROTEIN"/>
    <property type="match status" value="1"/>
</dbReference>
<feature type="compositionally biased region" description="Acidic residues" evidence="1">
    <location>
        <begin position="11"/>
        <end position="20"/>
    </location>
</feature>
<evidence type="ECO:0000256" key="1">
    <source>
        <dbReference type="SAM" id="MobiDB-lite"/>
    </source>
</evidence>